<dbReference type="PANTHER" id="PTHR20982:SF3">
    <property type="entry name" value="MITOCHONDRIAL RIBOSOME RECYCLING FACTOR PSEUDO 1"/>
    <property type="match status" value="1"/>
</dbReference>
<comment type="similarity">
    <text evidence="2">Belongs to the RRF family.</text>
</comment>
<name>A0A3B0VKG1_9ZZZZ</name>
<dbReference type="Gene3D" id="3.30.1360.40">
    <property type="match status" value="1"/>
</dbReference>
<dbReference type="FunFam" id="3.30.1360.40:FF:000001">
    <property type="entry name" value="Ribosome-recycling factor"/>
    <property type="match status" value="1"/>
</dbReference>
<evidence type="ECO:0000259" key="5">
    <source>
        <dbReference type="Pfam" id="PF01765"/>
    </source>
</evidence>
<proteinExistence type="inferred from homology"/>
<dbReference type="Gene3D" id="1.10.132.20">
    <property type="entry name" value="Ribosome-recycling factor"/>
    <property type="match status" value="1"/>
</dbReference>
<dbReference type="AlphaFoldDB" id="A0A3B0VKG1"/>
<dbReference type="InterPro" id="IPR023584">
    <property type="entry name" value="Ribosome_recyc_fac_dom"/>
</dbReference>
<evidence type="ECO:0000256" key="2">
    <source>
        <dbReference type="ARBA" id="ARBA00005912"/>
    </source>
</evidence>
<evidence type="ECO:0000313" key="6">
    <source>
        <dbReference type="EMBL" id="VAW38837.1"/>
    </source>
</evidence>
<reference evidence="6" key="1">
    <citation type="submission" date="2018-06" db="EMBL/GenBank/DDBJ databases">
        <authorList>
            <person name="Zhirakovskaya E."/>
        </authorList>
    </citation>
    <scope>NUCLEOTIDE SEQUENCE</scope>
</reference>
<evidence type="ECO:0000256" key="1">
    <source>
        <dbReference type="ARBA" id="ARBA00004496"/>
    </source>
</evidence>
<protein>
    <submittedName>
        <fullName evidence="6">Ribosome recycling factor</fullName>
    </submittedName>
</protein>
<gene>
    <name evidence="6" type="ORF">MNBD_GAMMA01-993</name>
</gene>
<dbReference type="FunFam" id="1.10.132.20:FF:000001">
    <property type="entry name" value="Ribosome-recycling factor"/>
    <property type="match status" value="1"/>
</dbReference>
<keyword evidence="4" id="KW-0648">Protein biosynthesis</keyword>
<dbReference type="SUPFAM" id="SSF55194">
    <property type="entry name" value="Ribosome recycling factor, RRF"/>
    <property type="match status" value="1"/>
</dbReference>
<dbReference type="PANTHER" id="PTHR20982">
    <property type="entry name" value="RIBOSOME RECYCLING FACTOR"/>
    <property type="match status" value="1"/>
</dbReference>
<dbReference type="GO" id="GO:0043023">
    <property type="term" value="F:ribosomal large subunit binding"/>
    <property type="evidence" value="ECO:0007669"/>
    <property type="project" value="TreeGrafter"/>
</dbReference>
<evidence type="ECO:0000256" key="4">
    <source>
        <dbReference type="ARBA" id="ARBA00022917"/>
    </source>
</evidence>
<dbReference type="GO" id="GO:0002184">
    <property type="term" value="P:cytoplasmic translational termination"/>
    <property type="evidence" value="ECO:0007669"/>
    <property type="project" value="TreeGrafter"/>
</dbReference>
<dbReference type="Pfam" id="PF01765">
    <property type="entry name" value="RRF"/>
    <property type="match status" value="1"/>
</dbReference>
<dbReference type="InterPro" id="IPR036191">
    <property type="entry name" value="RRF_sf"/>
</dbReference>
<feature type="domain" description="Ribosome recycling factor" evidence="5">
    <location>
        <begin position="20"/>
        <end position="183"/>
    </location>
</feature>
<comment type="subcellular location">
    <subcellularLocation>
        <location evidence="1">Cytoplasm</location>
    </subcellularLocation>
</comment>
<dbReference type="GO" id="GO:0005829">
    <property type="term" value="C:cytosol"/>
    <property type="evidence" value="ECO:0007669"/>
    <property type="project" value="GOC"/>
</dbReference>
<sequence length="185" mass="20570">MINEILDDAKVRMGKSVESLKTELASVRTGRANTALLDGISVDYYGNATALSQVANVAVSDSRTLTITPWEKDMVAPIEKAIMKSSLGLNPVSAGIVIRLPLPPLTEERRKEMVKVVHGLGENCKIAIRNIRRDANQHFKLLLNDKDITEDEAHQSEDKVQDTTNIYVTQVDDVVKEKENELMEI</sequence>
<dbReference type="EMBL" id="UOEW01000213">
    <property type="protein sequence ID" value="VAW38837.1"/>
    <property type="molecule type" value="Genomic_DNA"/>
</dbReference>
<evidence type="ECO:0000256" key="3">
    <source>
        <dbReference type="ARBA" id="ARBA00022490"/>
    </source>
</evidence>
<organism evidence="6">
    <name type="scientific">hydrothermal vent metagenome</name>
    <dbReference type="NCBI Taxonomy" id="652676"/>
    <lineage>
        <taxon>unclassified sequences</taxon>
        <taxon>metagenomes</taxon>
        <taxon>ecological metagenomes</taxon>
    </lineage>
</organism>
<dbReference type="HAMAP" id="MF_00040">
    <property type="entry name" value="RRF"/>
    <property type="match status" value="1"/>
</dbReference>
<dbReference type="CDD" id="cd00520">
    <property type="entry name" value="RRF"/>
    <property type="match status" value="1"/>
</dbReference>
<dbReference type="NCBIfam" id="TIGR00496">
    <property type="entry name" value="frr"/>
    <property type="match status" value="1"/>
</dbReference>
<accession>A0A3B0VKG1</accession>
<dbReference type="InterPro" id="IPR002661">
    <property type="entry name" value="Ribosome_recyc_fac"/>
</dbReference>
<keyword evidence="3" id="KW-0963">Cytoplasm</keyword>